<feature type="transmembrane region" description="Helical" evidence="1">
    <location>
        <begin position="12"/>
        <end position="31"/>
    </location>
</feature>
<proteinExistence type="predicted"/>
<evidence type="ECO:0000313" key="2">
    <source>
        <dbReference type="EMBL" id="CUH52591.1"/>
    </source>
</evidence>
<dbReference type="RefSeq" id="WP_058239804.1">
    <property type="nucleotide sequence ID" value="NZ_CYPW01000018.1"/>
</dbReference>
<protein>
    <submittedName>
        <fullName evidence="2">Uncharacterized protein</fullName>
    </submittedName>
</protein>
<keyword evidence="1" id="KW-1133">Transmembrane helix</keyword>
<keyword evidence="1" id="KW-0812">Transmembrane</keyword>
<reference evidence="2 3" key="1">
    <citation type="submission" date="2015-09" db="EMBL/GenBank/DDBJ databases">
        <authorList>
            <consortium name="Swine Surveillance"/>
        </authorList>
    </citation>
    <scope>NUCLEOTIDE SEQUENCE [LARGE SCALE GENOMIC DNA]</scope>
    <source>
        <strain evidence="2 3">CECT 7688</strain>
    </source>
</reference>
<accession>A0A0P1EQY3</accession>
<dbReference type="STRING" id="321267.SHM7688_02038"/>
<keyword evidence="3" id="KW-1185">Reference proteome</keyword>
<evidence type="ECO:0000256" key="1">
    <source>
        <dbReference type="SAM" id="Phobius"/>
    </source>
</evidence>
<sequence length="174" mass="18434">MSFIRPEARAAVVQWREAVIGAAVLLLGLWGASGFGLVKWLGVALVALGAVLIVSGLQRGRFRTGSGGPGVVQVDEGQVAYFGPLNGGSVAVRSLSRVVLDGRSRPAVWALYEPGQAPLHIPVNAAGAEALFDAFASLEGMRTEHMLQQLKAVSDQPVVIWTKGDRDSQGRRLH</sequence>
<organism evidence="2 3">
    <name type="scientific">Shimia marina</name>
    <dbReference type="NCBI Taxonomy" id="321267"/>
    <lineage>
        <taxon>Bacteria</taxon>
        <taxon>Pseudomonadati</taxon>
        <taxon>Pseudomonadota</taxon>
        <taxon>Alphaproteobacteria</taxon>
        <taxon>Rhodobacterales</taxon>
        <taxon>Roseobacteraceae</taxon>
    </lineage>
</organism>
<name>A0A0P1EQY3_9RHOB</name>
<gene>
    <name evidence="2" type="ORF">SHM7688_02038</name>
</gene>
<dbReference type="AlphaFoldDB" id="A0A0P1EQY3"/>
<dbReference type="EMBL" id="CYPW01000018">
    <property type="protein sequence ID" value="CUH52591.1"/>
    <property type="molecule type" value="Genomic_DNA"/>
</dbReference>
<keyword evidence="1" id="KW-0472">Membrane</keyword>
<evidence type="ECO:0000313" key="3">
    <source>
        <dbReference type="Proteomes" id="UP000054823"/>
    </source>
</evidence>
<feature type="transmembrane region" description="Helical" evidence="1">
    <location>
        <begin position="37"/>
        <end position="57"/>
    </location>
</feature>
<dbReference type="OrthoDB" id="7851333at2"/>
<dbReference type="Proteomes" id="UP000054823">
    <property type="component" value="Unassembled WGS sequence"/>
</dbReference>